<protein>
    <recommendedName>
        <fullName evidence="1">Minor capsid protein P8 central region domain-containing protein</fullName>
    </recommendedName>
</protein>
<name>A0A3G4ZXZ4_9VIRU</name>
<evidence type="ECO:0000259" key="1">
    <source>
        <dbReference type="Pfam" id="PF19065"/>
    </source>
</evidence>
<gene>
    <name evidence="2" type="ORF">Edafosvirus8_19</name>
</gene>
<evidence type="ECO:0000313" key="2">
    <source>
        <dbReference type="EMBL" id="AYV78269.1"/>
    </source>
</evidence>
<dbReference type="InterPro" id="IPR043916">
    <property type="entry name" value="P8_CR"/>
</dbReference>
<accession>A0A3G4ZXZ4</accession>
<proteinExistence type="predicted"/>
<feature type="domain" description="Minor capsid protein P8 central region" evidence="1">
    <location>
        <begin position="55"/>
        <end position="175"/>
    </location>
</feature>
<sequence>MTPTYGQSPFDDQNSSFNLSSEVNKKNVNFEDPLYNKGKDYYKNMAGRILKGVFIPTDLSRLFFSNENIKRIQNMIKKEIYNKTEGKFKVDDQDESDLLVAMRATFMNYGDFLPDKIIHQVKLLNKRVVCDVLPDMITNIKQYYSYIDEINKPIQPIARPLNVSHAGRRTLPSLTSAWGF</sequence>
<reference evidence="2" key="1">
    <citation type="submission" date="2018-10" db="EMBL/GenBank/DDBJ databases">
        <title>Hidden diversity of soil giant viruses.</title>
        <authorList>
            <person name="Schulz F."/>
            <person name="Alteio L."/>
            <person name="Goudeau D."/>
            <person name="Ryan E.M."/>
            <person name="Malmstrom R.R."/>
            <person name="Blanchard J."/>
            <person name="Woyke T."/>
        </authorList>
    </citation>
    <scope>NUCLEOTIDE SEQUENCE</scope>
    <source>
        <strain evidence="2">EDV1</strain>
    </source>
</reference>
<dbReference type="EMBL" id="MK072073">
    <property type="protein sequence ID" value="AYV78269.1"/>
    <property type="molecule type" value="Genomic_DNA"/>
</dbReference>
<dbReference type="Pfam" id="PF19065">
    <property type="entry name" value="P8_CR"/>
    <property type="match status" value="1"/>
</dbReference>
<organism evidence="2">
    <name type="scientific">Edafosvirus sp</name>
    <dbReference type="NCBI Taxonomy" id="2487765"/>
    <lineage>
        <taxon>Viruses</taxon>
        <taxon>Varidnaviria</taxon>
        <taxon>Bamfordvirae</taxon>
        <taxon>Nucleocytoviricota</taxon>
        <taxon>Megaviricetes</taxon>
        <taxon>Imitervirales</taxon>
        <taxon>Mimiviridae</taxon>
        <taxon>Klosneuvirinae</taxon>
    </lineage>
</organism>